<dbReference type="GO" id="GO:0051082">
    <property type="term" value="F:unfolded protein binding"/>
    <property type="evidence" value="ECO:0007669"/>
    <property type="project" value="EnsemblFungi"/>
</dbReference>
<dbReference type="InterPro" id="IPR001305">
    <property type="entry name" value="HSP_DnaJ_Cys-rich_dom"/>
</dbReference>
<reference evidence="11" key="1">
    <citation type="submission" date="2016-11" db="EMBL/GenBank/DDBJ databases">
        <authorList>
            <person name="Guldener U."/>
        </authorList>
    </citation>
    <scope>NUCLEOTIDE SEQUENCE [LARGE SCALE GENOMIC DNA]</scope>
</reference>
<name>A0A1L0CJ49_9ASCO</name>
<evidence type="ECO:0000313" key="10">
    <source>
        <dbReference type="EMBL" id="SGZ38813.1"/>
    </source>
</evidence>
<accession>A0A1L0CJ49</accession>
<proteinExistence type="inferred from homology"/>
<dbReference type="AlphaFoldDB" id="A0A1L0CJ49"/>
<dbReference type="GO" id="GO:0005759">
    <property type="term" value="C:mitochondrial matrix"/>
    <property type="evidence" value="ECO:0007669"/>
    <property type="project" value="EnsemblFungi"/>
</dbReference>
<dbReference type="PROSITE" id="PS51188">
    <property type="entry name" value="ZF_CR"/>
    <property type="match status" value="1"/>
</dbReference>
<dbReference type="GO" id="GO:0031072">
    <property type="term" value="F:heat shock protein binding"/>
    <property type="evidence" value="ECO:0007669"/>
    <property type="project" value="InterPro"/>
</dbReference>
<sequence>MNNLLLKRNSMLSRRFNSSTKKYAIKSHFLGSSYTSKKYFSQSNRLQSAGPMDPYKVLGVDKNAKLSDIKKVYYKLAKKYHPDVNKEPTAKEEFKKITEAWEILSDETKRQQYDQFGHAGAQGGFNPFAQGFQQGHNPFGNINLDDLFGGAFGGRGGFNPFQQGAYQNAYGSMAKEFFKGQHVRTQCKLAFKDAVFGMRKVKISYNALESCNTCHGDGMKPGKKASACRTCGGSGMISHVRSGFQMASTCNSCGGSGKKVYKEDACNSCHGEGTQVTQKSIEVDIPPGCQSGTTMKVPRAGSIPDMPYDPETMEFEKGDLYVDIVVEKDPKFSMEGKTIIQDLNIPLTTAILGGTIVVPTIDGKQIKIKIPAGTQVNDRITIPNQGVPRSFTTPNARGDMRVNYKIKLNKPKSEAEYVLFEALADVTGDKTAKRVYSNELTSDLKDTFNQNVDSMNHEENKKVHPSTLSKIEGFLSKAFKKLKGDN</sequence>
<dbReference type="Pfam" id="PF01556">
    <property type="entry name" value="DnaJ_C"/>
    <property type="match status" value="1"/>
</dbReference>
<keyword evidence="11" id="KW-1185">Reference proteome</keyword>
<evidence type="ECO:0000256" key="5">
    <source>
        <dbReference type="ARBA" id="ARBA00023186"/>
    </source>
</evidence>
<evidence type="ECO:0000256" key="3">
    <source>
        <dbReference type="ARBA" id="ARBA00022771"/>
    </source>
</evidence>
<dbReference type="InterPro" id="IPR008971">
    <property type="entry name" value="HSP40/DnaJ_pept-bd"/>
</dbReference>
<dbReference type="SUPFAM" id="SSF46565">
    <property type="entry name" value="Chaperone J-domain"/>
    <property type="match status" value="1"/>
</dbReference>
<dbReference type="Proteomes" id="UP000183365">
    <property type="component" value="Unassembled WGS sequence"/>
</dbReference>
<dbReference type="Gene3D" id="1.10.287.110">
    <property type="entry name" value="DnaJ domain"/>
    <property type="match status" value="1"/>
</dbReference>
<dbReference type="OrthoDB" id="10256793at2759"/>
<keyword evidence="2" id="KW-0677">Repeat</keyword>
<keyword evidence="1 7" id="KW-0479">Metal-binding</keyword>
<dbReference type="GO" id="GO:0042026">
    <property type="term" value="P:protein refolding"/>
    <property type="evidence" value="ECO:0007669"/>
    <property type="project" value="EnsemblFungi"/>
</dbReference>
<dbReference type="GO" id="GO:0008270">
    <property type="term" value="F:zinc ion binding"/>
    <property type="evidence" value="ECO:0007669"/>
    <property type="project" value="UniProtKB-KW"/>
</dbReference>
<evidence type="ECO:0000259" key="8">
    <source>
        <dbReference type="PROSITE" id="PS50076"/>
    </source>
</evidence>
<feature type="zinc finger region" description="CR-type" evidence="7">
    <location>
        <begin position="198"/>
        <end position="278"/>
    </location>
</feature>
<dbReference type="Gene3D" id="2.10.230.10">
    <property type="entry name" value="Heat shock protein DnaJ, cysteine-rich domain"/>
    <property type="match status" value="1"/>
</dbReference>
<dbReference type="SUPFAM" id="SSF57938">
    <property type="entry name" value="DnaJ/Hsp40 cysteine-rich domain"/>
    <property type="match status" value="1"/>
</dbReference>
<keyword evidence="4 7" id="KW-0862">Zinc</keyword>
<evidence type="ECO:0000256" key="1">
    <source>
        <dbReference type="ARBA" id="ARBA00022723"/>
    </source>
</evidence>
<protein>
    <recommendedName>
        <fullName evidence="6">DnaJ homolog 1, mitochondrial</fullName>
    </recommendedName>
</protein>
<dbReference type="FunFam" id="2.10.230.10:FF:000002">
    <property type="entry name" value="Molecular chaperone DnaJ"/>
    <property type="match status" value="1"/>
</dbReference>
<dbReference type="EMBL" id="FQNF01000012">
    <property type="protein sequence ID" value="SGZ38813.1"/>
    <property type="molecule type" value="Genomic_DNA"/>
</dbReference>
<dbReference type="FunFam" id="2.60.260.20:FF:000005">
    <property type="entry name" value="Chaperone protein dnaJ 1, mitochondrial"/>
    <property type="match status" value="1"/>
</dbReference>
<dbReference type="GO" id="GO:0006515">
    <property type="term" value="P:protein quality control for misfolded or incompletely synthesized proteins"/>
    <property type="evidence" value="ECO:0007669"/>
    <property type="project" value="EnsemblFungi"/>
</dbReference>
<evidence type="ECO:0000313" key="11">
    <source>
        <dbReference type="Proteomes" id="UP000183365"/>
    </source>
</evidence>
<dbReference type="Pfam" id="PF00684">
    <property type="entry name" value="DnaJ_CXXCXGXG"/>
    <property type="match status" value="1"/>
</dbReference>
<evidence type="ECO:0000256" key="7">
    <source>
        <dbReference type="PROSITE-ProRule" id="PRU00546"/>
    </source>
</evidence>
<organism evidence="10 11">
    <name type="scientific">Hanseniaspora guilliermondii</name>
    <dbReference type="NCBI Taxonomy" id="56406"/>
    <lineage>
        <taxon>Eukaryota</taxon>
        <taxon>Fungi</taxon>
        <taxon>Dikarya</taxon>
        <taxon>Ascomycota</taxon>
        <taxon>Saccharomycotina</taxon>
        <taxon>Saccharomycetes</taxon>
        <taxon>Saccharomycodales</taxon>
        <taxon>Saccharomycodaceae</taxon>
        <taxon>Hanseniaspora</taxon>
    </lineage>
</organism>
<dbReference type="VEuPathDB" id="FungiDB:HGUI_01013"/>
<dbReference type="Pfam" id="PF00226">
    <property type="entry name" value="DnaJ"/>
    <property type="match status" value="1"/>
</dbReference>
<keyword evidence="3 7" id="KW-0863">Zinc-finger</keyword>
<dbReference type="CDD" id="cd06257">
    <property type="entry name" value="DnaJ"/>
    <property type="match status" value="1"/>
</dbReference>
<dbReference type="HAMAP" id="MF_01152">
    <property type="entry name" value="DnaJ"/>
    <property type="match status" value="1"/>
</dbReference>
<dbReference type="GO" id="GO:0001671">
    <property type="term" value="F:ATPase activator activity"/>
    <property type="evidence" value="ECO:0007669"/>
    <property type="project" value="EnsemblFungi"/>
</dbReference>
<evidence type="ECO:0000256" key="4">
    <source>
        <dbReference type="ARBA" id="ARBA00022833"/>
    </source>
</evidence>
<dbReference type="InterPro" id="IPR002939">
    <property type="entry name" value="DnaJ_C"/>
</dbReference>
<dbReference type="GO" id="GO:0005524">
    <property type="term" value="F:ATP binding"/>
    <property type="evidence" value="ECO:0007669"/>
    <property type="project" value="InterPro"/>
</dbReference>
<dbReference type="SUPFAM" id="SSF49493">
    <property type="entry name" value="HSP40/DnaJ peptide-binding domain"/>
    <property type="match status" value="2"/>
</dbReference>
<dbReference type="InterPro" id="IPR018253">
    <property type="entry name" value="DnaJ_domain_CS"/>
</dbReference>
<dbReference type="InterPro" id="IPR036869">
    <property type="entry name" value="J_dom_sf"/>
</dbReference>
<keyword evidence="5" id="KW-0143">Chaperone</keyword>
<evidence type="ECO:0000256" key="6">
    <source>
        <dbReference type="ARBA" id="ARBA00072890"/>
    </source>
</evidence>
<evidence type="ECO:0000259" key="9">
    <source>
        <dbReference type="PROSITE" id="PS51188"/>
    </source>
</evidence>
<dbReference type="CDD" id="cd10719">
    <property type="entry name" value="DnaJ_zf"/>
    <property type="match status" value="1"/>
</dbReference>
<dbReference type="InterPro" id="IPR001623">
    <property type="entry name" value="DnaJ_domain"/>
</dbReference>
<evidence type="ECO:0000256" key="2">
    <source>
        <dbReference type="ARBA" id="ARBA00022737"/>
    </source>
</evidence>
<dbReference type="PANTHER" id="PTHR43096">
    <property type="entry name" value="DNAJ HOMOLOG 1, MITOCHONDRIAL-RELATED"/>
    <property type="match status" value="1"/>
</dbReference>
<dbReference type="InterPro" id="IPR036410">
    <property type="entry name" value="HSP_DnaJ_Cys-rich_dom_sf"/>
</dbReference>
<dbReference type="Gene3D" id="2.60.260.20">
    <property type="entry name" value="Urease metallochaperone UreE, N-terminal domain"/>
    <property type="match status" value="2"/>
</dbReference>
<dbReference type="PANTHER" id="PTHR43096:SF52">
    <property type="entry name" value="DNAJ HOMOLOG 1, MITOCHONDRIAL-RELATED"/>
    <property type="match status" value="1"/>
</dbReference>
<dbReference type="PROSITE" id="PS00636">
    <property type="entry name" value="DNAJ_1"/>
    <property type="match status" value="1"/>
</dbReference>
<feature type="domain" description="J" evidence="8">
    <location>
        <begin position="53"/>
        <end position="117"/>
    </location>
</feature>
<dbReference type="SMART" id="SM00271">
    <property type="entry name" value="DnaJ"/>
    <property type="match status" value="1"/>
</dbReference>
<dbReference type="CDD" id="cd10747">
    <property type="entry name" value="DnaJ_C"/>
    <property type="match status" value="1"/>
</dbReference>
<dbReference type="GO" id="GO:0006458">
    <property type="term" value="P:'de novo' protein folding"/>
    <property type="evidence" value="ECO:0007669"/>
    <property type="project" value="EnsemblFungi"/>
</dbReference>
<feature type="domain" description="CR-type" evidence="9">
    <location>
        <begin position="198"/>
        <end position="278"/>
    </location>
</feature>
<dbReference type="GO" id="GO:0009408">
    <property type="term" value="P:response to heat"/>
    <property type="evidence" value="ECO:0007669"/>
    <property type="project" value="EnsemblFungi"/>
</dbReference>
<dbReference type="PRINTS" id="PR00625">
    <property type="entry name" value="JDOMAIN"/>
</dbReference>
<dbReference type="InterPro" id="IPR012724">
    <property type="entry name" value="DnaJ"/>
</dbReference>
<gene>
    <name evidence="10" type="ORF">HGUI_01013</name>
</gene>
<dbReference type="PROSITE" id="PS50076">
    <property type="entry name" value="DNAJ_2"/>
    <property type="match status" value="1"/>
</dbReference>